<dbReference type="Pfam" id="PF06013">
    <property type="entry name" value="WXG100"/>
    <property type="match status" value="1"/>
</dbReference>
<evidence type="ECO:0000313" key="1">
    <source>
        <dbReference type="EMBL" id="MBQ0830945.1"/>
    </source>
</evidence>
<accession>A0A940XTH0</accession>
<protein>
    <submittedName>
        <fullName evidence="1">WXG100 family type VII secretion target</fullName>
    </submittedName>
</protein>
<dbReference type="InterPro" id="IPR010310">
    <property type="entry name" value="T7SS_ESAT-6-like"/>
</dbReference>
<dbReference type="EMBL" id="JAGPNL010000015">
    <property type="protein sequence ID" value="MBQ0830945.1"/>
    <property type="molecule type" value="Genomic_DNA"/>
</dbReference>
<evidence type="ECO:0000313" key="2">
    <source>
        <dbReference type="Proteomes" id="UP000677875"/>
    </source>
</evidence>
<reference evidence="1" key="1">
    <citation type="submission" date="2021-04" db="EMBL/GenBank/DDBJ databases">
        <title>Genome seq and assembly of Streptomyces sp. RG38.</title>
        <authorList>
            <person name="Chhetri G."/>
        </authorList>
    </citation>
    <scope>NUCLEOTIDE SEQUENCE</scope>
    <source>
        <strain evidence="1">RG38</strain>
    </source>
</reference>
<dbReference type="AlphaFoldDB" id="A0A940XTH0"/>
<organism evidence="1 2">
    <name type="scientific">Streptomyces tagetis</name>
    <dbReference type="NCBI Taxonomy" id="2820809"/>
    <lineage>
        <taxon>Bacteria</taxon>
        <taxon>Bacillati</taxon>
        <taxon>Actinomycetota</taxon>
        <taxon>Actinomycetes</taxon>
        <taxon>Kitasatosporales</taxon>
        <taxon>Streptomycetaceae</taxon>
        <taxon>Streptomyces</taxon>
    </lineage>
</organism>
<keyword evidence="2" id="KW-1185">Reference proteome</keyword>
<dbReference type="RefSeq" id="WP_210876704.1">
    <property type="nucleotide sequence ID" value="NZ_JAGPNL010000015.1"/>
</dbReference>
<proteinExistence type="predicted"/>
<dbReference type="InterPro" id="IPR036689">
    <property type="entry name" value="ESAT-6-like_sf"/>
</dbReference>
<comment type="caution">
    <text evidence="1">The sequence shown here is derived from an EMBL/GenBank/DDBJ whole genome shotgun (WGS) entry which is preliminary data.</text>
</comment>
<name>A0A940XTH0_9ACTN</name>
<sequence length="114" mass="12862">MANDGRKLYEAQVQKLQTNVIDRYDSIRESLARLQATIDMIEKSWTGQGAIAFDKKQTEINRHMASIGKMLDDFLEGIQLNKADKRKLEDQIEADVTKITVEDLGGKTSALNGY</sequence>
<dbReference type="Gene3D" id="1.10.287.1060">
    <property type="entry name" value="ESAT-6-like"/>
    <property type="match status" value="1"/>
</dbReference>
<dbReference type="SUPFAM" id="SSF140453">
    <property type="entry name" value="EsxAB dimer-like"/>
    <property type="match status" value="1"/>
</dbReference>
<dbReference type="Proteomes" id="UP000677875">
    <property type="component" value="Unassembled WGS sequence"/>
</dbReference>
<gene>
    <name evidence="1" type="ORF">J5Y05_31350</name>
</gene>